<proteinExistence type="predicted"/>
<gene>
    <name evidence="1" type="ORF">GCM10025864_29900</name>
</gene>
<comment type="caution">
    <text evidence="1">The sequence shown here is derived from an EMBL/GenBank/DDBJ whole genome shotgun (WGS) entry which is preliminary data.</text>
</comment>
<accession>A0ABQ6I4N4</accession>
<dbReference type="Proteomes" id="UP001157091">
    <property type="component" value="Unassembled WGS sequence"/>
</dbReference>
<evidence type="ECO:0000313" key="1">
    <source>
        <dbReference type="EMBL" id="GMA25231.1"/>
    </source>
</evidence>
<dbReference type="EMBL" id="BSUK01000001">
    <property type="protein sequence ID" value="GMA25231.1"/>
    <property type="molecule type" value="Genomic_DNA"/>
</dbReference>
<name>A0ABQ6I4N4_9MICO</name>
<evidence type="ECO:0000313" key="2">
    <source>
        <dbReference type="Proteomes" id="UP001157091"/>
    </source>
</evidence>
<reference evidence="2" key="1">
    <citation type="journal article" date="2019" name="Int. J. Syst. Evol. Microbiol.">
        <title>The Global Catalogue of Microorganisms (GCM) 10K type strain sequencing project: providing services to taxonomists for standard genome sequencing and annotation.</title>
        <authorList>
            <consortium name="The Broad Institute Genomics Platform"/>
            <consortium name="The Broad Institute Genome Sequencing Center for Infectious Disease"/>
            <person name="Wu L."/>
            <person name="Ma J."/>
        </authorList>
    </citation>
    <scope>NUCLEOTIDE SEQUENCE [LARGE SCALE GENOMIC DNA]</scope>
    <source>
        <strain evidence="2">NBRC 106348</strain>
    </source>
</reference>
<sequence>MLRGTGQIAPDAAPHRVWNTILHTLWTVPVGAQRDADRAVDNAVCQWLLGPSKKDSTGPLKSASEGGDERRWVKFDHSI</sequence>
<organism evidence="1 2">
    <name type="scientific">Luteimicrobium album</name>
    <dbReference type="NCBI Taxonomy" id="1054550"/>
    <lineage>
        <taxon>Bacteria</taxon>
        <taxon>Bacillati</taxon>
        <taxon>Actinomycetota</taxon>
        <taxon>Actinomycetes</taxon>
        <taxon>Micrococcales</taxon>
        <taxon>Luteimicrobium</taxon>
    </lineage>
</organism>
<keyword evidence="2" id="KW-1185">Reference proteome</keyword>
<protein>
    <submittedName>
        <fullName evidence="1">Uncharacterized protein</fullName>
    </submittedName>
</protein>